<feature type="binding site" evidence="13">
    <location>
        <position position="33"/>
    </location>
    <ligand>
        <name>ATP</name>
        <dbReference type="ChEBI" id="CHEBI:30616"/>
    </ligand>
</feature>
<evidence type="ECO:0000313" key="18">
    <source>
        <dbReference type="WBParaSite" id="EgrG_001028900"/>
    </source>
</evidence>
<dbReference type="InterPro" id="IPR017441">
    <property type="entry name" value="Protein_kinase_ATP_BS"/>
</dbReference>
<feature type="domain" description="Protein kinase" evidence="15">
    <location>
        <begin position="4"/>
        <end position="254"/>
    </location>
</feature>
<dbReference type="Proteomes" id="UP000492820">
    <property type="component" value="Unassembled WGS sequence"/>
</dbReference>
<dbReference type="Gene3D" id="1.10.510.10">
    <property type="entry name" value="Transferase(Phosphotransferase) domain 1"/>
    <property type="match status" value="1"/>
</dbReference>
<dbReference type="GO" id="GO:0005737">
    <property type="term" value="C:cytoplasm"/>
    <property type="evidence" value="ECO:0007669"/>
    <property type="project" value="TreeGrafter"/>
</dbReference>
<sequence length="1470" mass="161437">MDRYHVLECIGEGSFGRVHRGRKRYTGRTVALKFISKSDKSDRAFQNLKKEIEIMKSLNHPNIIAIVDAFETPKEMVAVTEYAEGDLFQILEDDRCLPENVIQSIAAQLVSALYYLHANRILHRDMKPQNILLGHGGVVKLCDFGFARAMSFNTLVLTSIKGTPLYMAPEIVEERPYDHTADLWALGCILYELAVGTPPFYTNSIIQLVKMITTNKVKWTDKMSPMFKSFLAGLLEKDSKRRLQWPDLLSHPFVADLVDVSPITKQLKSPFTQPLTASQSLEKERQTQMKARPMSSRILRTLSRDSAAARPEIAPSATSKPLISRQATLTATKNRVALPPSSPSLSTRGPTVEASDALVSWLGCLSRRDLELWETLGRVREGGRPASVADAQALAGRLVSPEALVARTGVVWDLVLMCDTRFVTSLCASLGKATWWAHLLGGELPPSLSTPTPTQAAQHLEAIIAIVSNVITVECNVLILTDFFERTNIPTFFIQLLAELLKKKSFLSQSWSQNPLLRIIFTVNAYFVSEVAHTPDPPPSAQATYVGVGLKLLQLVPSLLCLTRDTDFIRGEQTILCLRYFLECLRKWPNAVISQFLSAAISDCTSSIDVLLQFPSIGRISKATCPGLALSTYPALLQRTREHADGIREKVIIILALLTDPLRYELDSTAHQVFPALPQQMASYIGSRLCDRHMKEYLQTLVCAIRETNVCTLAASILYECMQNAPSLAILLTSDDSGYIDNLMGILEFLLQETEPKTVRLIEIAILSLSCAIMLLRSVPNAISVKAKKLSSLFTHSQLPNHAAAMALLLGEMMHHQPLIPVVEARDLARVLLLVLSSPLVQSRDARERLLAAARPPSSTSTSYSSVATLATAVGRTSLAEEEEAAAVLFGLPQTPWPQDKGWLDGLFHLVHCCSAHPHMWTSLLKRLLEGQVWSRLWPTIGQVLDVSARHQQRGYRTALLDWRILSPTGLLHVLQLALKIVQKEPRLLLHSLRDETSDVLVCLNFLLSLPGTHHNDSSSFVNISQSAVNILEFPLNAKNTAEYLPAILPAFATGGTLTALGRLAIFLAKTSDTTSLAMPDQERDAGRCFFEVASWGLALNTATGAQHPFVVGLWGGPAERRWCAGGYLSGQSQQIEPFIESIVAAIKTPEGNINPGFVVLVIGSLRSSDRTLFESVCKFLTHLFLNVIESHGSSGATASPTLTESRDQAQVLLKQLVFAIVSVEDSEKSNSALKQMLAQGQPLPGILWSLSALISMFAISESARTLSASNFPALSAFATCSFTILQGHDYLGSSNAAVRYYALTLLAFVSQWGAPKPDSTLISTLENLLSVDQNPAVRVAACGFFECQVVNALETGSVVETRMLSCLLESGCTDSSLDVQEAALGAMRRIFEMDPTLKQKFLQTSVLQRLIVQYSTATQQVQRPSLLQRLFANRNHPQTSASATQSANSSVQESILGHLSALCEFEKSQ</sequence>
<dbReference type="PANTHER" id="PTHR22983">
    <property type="entry name" value="PROTEIN KINASE RELATED"/>
    <property type="match status" value="1"/>
</dbReference>
<dbReference type="Gene3D" id="1.25.10.10">
    <property type="entry name" value="Leucine-rich Repeat Variant"/>
    <property type="match status" value="1"/>
</dbReference>
<comment type="catalytic activity">
    <reaction evidence="10">
        <text>L-threonyl-[protein] + ATP = O-phospho-L-threonyl-[protein] + ADP + H(+)</text>
        <dbReference type="Rhea" id="RHEA:46608"/>
        <dbReference type="Rhea" id="RHEA-COMP:11060"/>
        <dbReference type="Rhea" id="RHEA-COMP:11605"/>
        <dbReference type="ChEBI" id="CHEBI:15378"/>
        <dbReference type="ChEBI" id="CHEBI:30013"/>
        <dbReference type="ChEBI" id="CHEBI:30616"/>
        <dbReference type="ChEBI" id="CHEBI:61977"/>
        <dbReference type="ChEBI" id="CHEBI:456216"/>
        <dbReference type="EC" id="2.7.11.1"/>
    </reaction>
</comment>
<dbReference type="InterPro" id="IPR016024">
    <property type="entry name" value="ARM-type_fold"/>
</dbReference>
<dbReference type="WBParaSite" id="EgrG_001028900">
    <property type="protein sequence ID" value="EgrG_001028900"/>
    <property type="gene ID" value="EgrG_001028900"/>
</dbReference>
<keyword evidence="7 16" id="KW-0418">Kinase</keyword>
<keyword evidence="4" id="KW-0723">Serine/threonine-protein kinase</keyword>
<dbReference type="PANTHER" id="PTHR22983:SF6">
    <property type="entry name" value="SERINE_THREONINE-PROTEIN KINASE 36"/>
    <property type="match status" value="1"/>
</dbReference>
<keyword evidence="8 13" id="KW-0067">ATP-binding</keyword>
<evidence type="ECO:0000256" key="12">
    <source>
        <dbReference type="ARBA" id="ARBA00075375"/>
    </source>
</evidence>
<feature type="region of interest" description="Disordered" evidence="14">
    <location>
        <begin position="274"/>
        <end position="294"/>
    </location>
</feature>
<evidence type="ECO:0000256" key="8">
    <source>
        <dbReference type="ARBA" id="ARBA00022840"/>
    </source>
</evidence>
<dbReference type="PROSITE" id="PS50011">
    <property type="entry name" value="PROTEIN_KINASE_DOM"/>
    <property type="match status" value="1"/>
</dbReference>
<evidence type="ECO:0000256" key="3">
    <source>
        <dbReference type="ARBA" id="ARBA00022490"/>
    </source>
</evidence>
<dbReference type="PROSITE" id="PS00108">
    <property type="entry name" value="PROTEIN_KINASE_ST"/>
    <property type="match status" value="1"/>
</dbReference>
<reference evidence="16" key="2">
    <citation type="submission" date="2014-06" db="EMBL/GenBank/DDBJ databases">
        <authorList>
            <person name="Aslett M."/>
        </authorList>
    </citation>
    <scope>NUCLEOTIDE SEQUENCE</scope>
</reference>
<accession>A0A068WBR1</accession>
<dbReference type="EMBL" id="LK028577">
    <property type="protein sequence ID" value="CDS17532.1"/>
    <property type="molecule type" value="Genomic_DNA"/>
</dbReference>
<dbReference type="Pfam" id="PF00069">
    <property type="entry name" value="Pkinase"/>
    <property type="match status" value="1"/>
</dbReference>
<name>A0A068WBR1_ECHGR</name>
<dbReference type="GO" id="GO:0007224">
    <property type="term" value="P:smoothened signaling pathway"/>
    <property type="evidence" value="ECO:0007669"/>
    <property type="project" value="TreeGrafter"/>
</dbReference>
<evidence type="ECO:0000256" key="1">
    <source>
        <dbReference type="ARBA" id="ARBA00004245"/>
    </source>
</evidence>
<dbReference type="FunFam" id="3.30.200.20:FF:000042">
    <property type="entry name" value="Aurora kinase A"/>
    <property type="match status" value="1"/>
</dbReference>
<keyword evidence="3" id="KW-0963">Cytoplasm</keyword>
<gene>
    <name evidence="16" type="ORF">EgrG_001028900</name>
</gene>
<dbReference type="InterPro" id="IPR008271">
    <property type="entry name" value="Ser/Thr_kinase_AS"/>
</dbReference>
<evidence type="ECO:0000313" key="17">
    <source>
        <dbReference type="Proteomes" id="UP000492820"/>
    </source>
</evidence>
<evidence type="ECO:0000256" key="9">
    <source>
        <dbReference type="ARBA" id="ARBA00023212"/>
    </source>
</evidence>
<dbReference type="InterPro" id="IPR000719">
    <property type="entry name" value="Prot_kinase_dom"/>
</dbReference>
<comment type="subcellular location">
    <subcellularLocation>
        <location evidence="1">Cytoplasm</location>
        <location evidence="1">Cytoskeleton</location>
    </subcellularLocation>
</comment>
<dbReference type="InterPro" id="IPR011009">
    <property type="entry name" value="Kinase-like_dom_sf"/>
</dbReference>
<evidence type="ECO:0000256" key="14">
    <source>
        <dbReference type="SAM" id="MobiDB-lite"/>
    </source>
</evidence>
<evidence type="ECO:0000256" key="2">
    <source>
        <dbReference type="ARBA" id="ARBA00012513"/>
    </source>
</evidence>
<dbReference type="PROSITE" id="PS00107">
    <property type="entry name" value="PROTEIN_KINASE_ATP"/>
    <property type="match status" value="1"/>
</dbReference>
<dbReference type="InterPro" id="IPR011989">
    <property type="entry name" value="ARM-like"/>
</dbReference>
<protein>
    <recommendedName>
        <fullName evidence="2">non-specific serine/threonine protein kinase</fullName>
        <ecNumber evidence="2">2.7.11.1</ecNumber>
    </recommendedName>
    <alternativeName>
        <fullName evidence="12">Fused homolog</fullName>
    </alternativeName>
</protein>
<evidence type="ECO:0000256" key="11">
    <source>
        <dbReference type="ARBA" id="ARBA00048679"/>
    </source>
</evidence>
<dbReference type="GO" id="GO:0004674">
    <property type="term" value="F:protein serine/threonine kinase activity"/>
    <property type="evidence" value="ECO:0007669"/>
    <property type="project" value="UniProtKB-KW"/>
</dbReference>
<dbReference type="SMART" id="SM00220">
    <property type="entry name" value="S_TKc"/>
    <property type="match status" value="1"/>
</dbReference>
<organism evidence="16">
    <name type="scientific">Echinococcus granulosus</name>
    <name type="common">Hydatid tapeworm</name>
    <dbReference type="NCBI Taxonomy" id="6210"/>
    <lineage>
        <taxon>Eukaryota</taxon>
        <taxon>Metazoa</taxon>
        <taxon>Spiralia</taxon>
        <taxon>Lophotrochozoa</taxon>
        <taxon>Platyhelminthes</taxon>
        <taxon>Cestoda</taxon>
        <taxon>Eucestoda</taxon>
        <taxon>Cyclophyllidea</taxon>
        <taxon>Taeniidae</taxon>
        <taxon>Echinococcus</taxon>
        <taxon>Echinococcus granulosus group</taxon>
    </lineage>
</organism>
<proteinExistence type="predicted"/>
<evidence type="ECO:0000256" key="7">
    <source>
        <dbReference type="ARBA" id="ARBA00022777"/>
    </source>
</evidence>
<keyword evidence="6 13" id="KW-0547">Nucleotide-binding</keyword>
<dbReference type="CDD" id="cd14002">
    <property type="entry name" value="STKc_STK36"/>
    <property type="match status" value="1"/>
</dbReference>
<reference evidence="18" key="3">
    <citation type="submission" date="2020-10" db="UniProtKB">
        <authorList>
            <consortium name="WormBaseParasite"/>
        </authorList>
    </citation>
    <scope>IDENTIFICATION</scope>
</reference>
<dbReference type="GO" id="GO:0005856">
    <property type="term" value="C:cytoskeleton"/>
    <property type="evidence" value="ECO:0007669"/>
    <property type="project" value="UniProtKB-SubCell"/>
</dbReference>
<dbReference type="SUPFAM" id="SSF48371">
    <property type="entry name" value="ARM repeat"/>
    <property type="match status" value="2"/>
</dbReference>
<evidence type="ECO:0000256" key="5">
    <source>
        <dbReference type="ARBA" id="ARBA00022679"/>
    </source>
</evidence>
<evidence type="ECO:0000256" key="6">
    <source>
        <dbReference type="ARBA" id="ARBA00022741"/>
    </source>
</evidence>
<dbReference type="EC" id="2.7.11.1" evidence="2"/>
<dbReference type="GO" id="GO:0005524">
    <property type="term" value="F:ATP binding"/>
    <property type="evidence" value="ECO:0007669"/>
    <property type="project" value="UniProtKB-UniRule"/>
</dbReference>
<dbReference type="OrthoDB" id="266718at2759"/>
<dbReference type="FunFam" id="1.10.510.10:FF:000292">
    <property type="entry name" value="Serine/threonine-protein kinase 36"/>
    <property type="match status" value="1"/>
</dbReference>
<reference evidence="16 17" key="1">
    <citation type="journal article" date="2013" name="Nature">
        <title>The genomes of four tapeworm species reveal adaptations to parasitism.</title>
        <authorList>
            <person name="Tsai I.J."/>
            <person name="Zarowiecki M."/>
            <person name="Holroyd N."/>
            <person name="Garciarrubio A."/>
            <person name="Sanchez-Flores A."/>
            <person name="Brooks K.L."/>
            <person name="Tracey A."/>
            <person name="Bobes R.J."/>
            <person name="Fragoso G."/>
            <person name="Sciutto E."/>
            <person name="Aslett M."/>
            <person name="Beasley H."/>
            <person name="Bennett H.M."/>
            <person name="Cai J."/>
            <person name="Camicia F."/>
            <person name="Clark R."/>
            <person name="Cucher M."/>
            <person name="De Silva N."/>
            <person name="Day T.A."/>
            <person name="Deplazes P."/>
            <person name="Estrada K."/>
            <person name="Fernandez C."/>
            <person name="Holland P.W."/>
            <person name="Hou J."/>
            <person name="Hu S."/>
            <person name="Huckvale T."/>
            <person name="Hung S.S."/>
            <person name="Kamenetzky L."/>
            <person name="Keane J.A."/>
            <person name="Kiss F."/>
            <person name="Koziol U."/>
            <person name="Lambert O."/>
            <person name="Liu K."/>
            <person name="Luo X."/>
            <person name="Luo Y."/>
            <person name="Macchiaroli N."/>
            <person name="Nichol S."/>
            <person name="Paps J."/>
            <person name="Parkinson J."/>
            <person name="Pouchkina-Stantcheva N."/>
            <person name="Riddiford N."/>
            <person name="Rosenzvit M."/>
            <person name="Salinas G."/>
            <person name="Wasmuth J.D."/>
            <person name="Zamanian M."/>
            <person name="Zheng Y."/>
            <person name="Cai X."/>
            <person name="Soberon X."/>
            <person name="Olson P.D."/>
            <person name="Laclette J.P."/>
            <person name="Brehm K."/>
            <person name="Berriman M."/>
            <person name="Garciarrubio A."/>
            <person name="Bobes R.J."/>
            <person name="Fragoso G."/>
            <person name="Sanchez-Flores A."/>
            <person name="Estrada K."/>
            <person name="Cevallos M.A."/>
            <person name="Morett E."/>
            <person name="Gonzalez V."/>
            <person name="Portillo T."/>
            <person name="Ochoa-Leyva A."/>
            <person name="Jose M.V."/>
            <person name="Sciutto E."/>
            <person name="Landa A."/>
            <person name="Jimenez L."/>
            <person name="Valdes V."/>
            <person name="Carrero J.C."/>
            <person name="Larralde C."/>
            <person name="Morales-Montor J."/>
            <person name="Limon-Lason J."/>
            <person name="Soberon X."/>
            <person name="Laclette J.P."/>
        </authorList>
    </citation>
    <scope>NUCLEOTIDE SEQUENCE [LARGE SCALE GENOMIC DNA]</scope>
</reference>
<evidence type="ECO:0000313" key="16">
    <source>
        <dbReference type="EMBL" id="CDS17532.1"/>
    </source>
</evidence>
<comment type="catalytic activity">
    <reaction evidence="11">
        <text>L-seryl-[protein] + ATP = O-phospho-L-seryl-[protein] + ADP + H(+)</text>
        <dbReference type="Rhea" id="RHEA:17989"/>
        <dbReference type="Rhea" id="RHEA-COMP:9863"/>
        <dbReference type="Rhea" id="RHEA-COMP:11604"/>
        <dbReference type="ChEBI" id="CHEBI:15378"/>
        <dbReference type="ChEBI" id="CHEBI:29999"/>
        <dbReference type="ChEBI" id="CHEBI:30616"/>
        <dbReference type="ChEBI" id="CHEBI:83421"/>
        <dbReference type="ChEBI" id="CHEBI:456216"/>
        <dbReference type="EC" id="2.7.11.1"/>
    </reaction>
</comment>
<evidence type="ECO:0000256" key="4">
    <source>
        <dbReference type="ARBA" id="ARBA00022527"/>
    </source>
</evidence>
<evidence type="ECO:0000256" key="10">
    <source>
        <dbReference type="ARBA" id="ARBA00047899"/>
    </source>
</evidence>
<evidence type="ECO:0000259" key="15">
    <source>
        <dbReference type="PROSITE" id="PS50011"/>
    </source>
</evidence>
<dbReference type="SUPFAM" id="SSF56112">
    <property type="entry name" value="Protein kinase-like (PK-like)"/>
    <property type="match status" value="1"/>
</dbReference>
<keyword evidence="9" id="KW-0206">Cytoskeleton</keyword>
<evidence type="ECO:0000256" key="13">
    <source>
        <dbReference type="PROSITE-ProRule" id="PRU10141"/>
    </source>
</evidence>
<keyword evidence="5" id="KW-0808">Transferase</keyword>